<keyword evidence="2" id="KW-1185">Reference proteome</keyword>
<evidence type="ECO:0000313" key="2">
    <source>
        <dbReference type="Proteomes" id="UP000814128"/>
    </source>
</evidence>
<organism evidence="1 2">
    <name type="scientific">Vararia minispora EC-137</name>
    <dbReference type="NCBI Taxonomy" id="1314806"/>
    <lineage>
        <taxon>Eukaryota</taxon>
        <taxon>Fungi</taxon>
        <taxon>Dikarya</taxon>
        <taxon>Basidiomycota</taxon>
        <taxon>Agaricomycotina</taxon>
        <taxon>Agaricomycetes</taxon>
        <taxon>Russulales</taxon>
        <taxon>Lachnocladiaceae</taxon>
        <taxon>Vararia</taxon>
    </lineage>
</organism>
<name>A0ACB8QQR6_9AGAM</name>
<evidence type="ECO:0000313" key="1">
    <source>
        <dbReference type="EMBL" id="KAI0033863.1"/>
    </source>
</evidence>
<gene>
    <name evidence="1" type="ORF">K488DRAFT_84509</name>
</gene>
<protein>
    <submittedName>
        <fullName evidence="1">Uncharacterized protein</fullName>
    </submittedName>
</protein>
<reference evidence="1" key="1">
    <citation type="submission" date="2021-02" db="EMBL/GenBank/DDBJ databases">
        <authorList>
            <consortium name="DOE Joint Genome Institute"/>
            <person name="Ahrendt S."/>
            <person name="Looney B.P."/>
            <person name="Miyauchi S."/>
            <person name="Morin E."/>
            <person name="Drula E."/>
            <person name="Courty P.E."/>
            <person name="Chicoki N."/>
            <person name="Fauchery L."/>
            <person name="Kohler A."/>
            <person name="Kuo A."/>
            <person name="Labutti K."/>
            <person name="Pangilinan J."/>
            <person name="Lipzen A."/>
            <person name="Riley R."/>
            <person name="Andreopoulos W."/>
            <person name="He G."/>
            <person name="Johnson J."/>
            <person name="Barry K.W."/>
            <person name="Grigoriev I.V."/>
            <person name="Nagy L."/>
            <person name="Hibbett D."/>
            <person name="Henrissat B."/>
            <person name="Matheny P.B."/>
            <person name="Labbe J."/>
            <person name="Martin F."/>
        </authorList>
    </citation>
    <scope>NUCLEOTIDE SEQUENCE</scope>
    <source>
        <strain evidence="1">EC-137</strain>
    </source>
</reference>
<sequence length="257" mass="28659">MLDSAAAEPPVSEDLLLLLTPVLVGCILSYLLLGVSVVQLYIYHLSFPTDRRRIKLLVYFAFGVDVAHSVAVAATGYGILCIDWGRPTALNKDVTWWLSVVPIISCTLALLYQSFYAWKIYQLGRWWVVTPIVVLLALAQTGAAYAIGISSPSLKTLSELHRPITIVWLGGGSLTDLVRRICSFFSFHYLLAIPQIIMLSMFYLLYVKRTDAPMSPRASLIINRLIRLGVGTVRHSLSPTHKIFSFTYHEISWGSPS</sequence>
<accession>A0ACB8QQR6</accession>
<proteinExistence type="predicted"/>
<comment type="caution">
    <text evidence="1">The sequence shown here is derived from an EMBL/GenBank/DDBJ whole genome shotgun (WGS) entry which is preliminary data.</text>
</comment>
<reference evidence="1" key="2">
    <citation type="journal article" date="2022" name="New Phytol.">
        <title>Evolutionary transition to the ectomycorrhizal habit in the genomes of a hyperdiverse lineage of mushroom-forming fungi.</title>
        <authorList>
            <person name="Looney B."/>
            <person name="Miyauchi S."/>
            <person name="Morin E."/>
            <person name="Drula E."/>
            <person name="Courty P.E."/>
            <person name="Kohler A."/>
            <person name="Kuo A."/>
            <person name="LaButti K."/>
            <person name="Pangilinan J."/>
            <person name="Lipzen A."/>
            <person name="Riley R."/>
            <person name="Andreopoulos W."/>
            <person name="He G."/>
            <person name="Johnson J."/>
            <person name="Nolan M."/>
            <person name="Tritt A."/>
            <person name="Barry K.W."/>
            <person name="Grigoriev I.V."/>
            <person name="Nagy L.G."/>
            <person name="Hibbett D."/>
            <person name="Henrissat B."/>
            <person name="Matheny P.B."/>
            <person name="Labbe J."/>
            <person name="Martin F.M."/>
        </authorList>
    </citation>
    <scope>NUCLEOTIDE SEQUENCE</scope>
    <source>
        <strain evidence="1">EC-137</strain>
    </source>
</reference>
<dbReference type="EMBL" id="MU273510">
    <property type="protein sequence ID" value="KAI0033863.1"/>
    <property type="molecule type" value="Genomic_DNA"/>
</dbReference>
<dbReference type="Proteomes" id="UP000814128">
    <property type="component" value="Unassembled WGS sequence"/>
</dbReference>